<reference evidence="5 6" key="1">
    <citation type="submission" date="2018-06" db="EMBL/GenBank/DDBJ databases">
        <title>Sphaerisporangium craniellae sp. nov., isolated from a marine sponge in the South China Sea.</title>
        <authorList>
            <person name="Li L."/>
        </authorList>
    </citation>
    <scope>NUCLEOTIDE SEQUENCE [LARGE SCALE GENOMIC DNA]</scope>
    <source>
        <strain evidence="5 6">LHW63015</strain>
    </source>
</reference>
<sequence length="346" mass="35534">MTRGVWWAPGGRISDGPAGLSAANRVLKQPASRVPTAKGRLVIMSTADEIVTGRRWLVIGAPMEGSGTGRGEIGAPGAFRRAGLVEGLGAVDFGDLPIAVTDGSRDPVTGIIGHHQIATGTKLIADAVSSALLVGWRPIVLGGCCSILPGALTGLRRHSGPAKLVFLDGHLDLFTPKDTRTGELAGMALAVVTGYAAEAAGALAGPVPLVEPADVLAIGDADGTRRRESGAAEAATAIPDARVMDAQSIRSMGAETAAARAAALLDREGMPYWLHFDIDVLDQAVMPAVSFPAATGLGYAEVETLLKAFGGDPRLIGVSVADLNVDRDPQHEYAGKVTELLVSAFA</sequence>
<keyword evidence="2" id="KW-0378">Hydrolase</keyword>
<evidence type="ECO:0000256" key="4">
    <source>
        <dbReference type="PROSITE-ProRule" id="PRU00742"/>
    </source>
</evidence>
<accession>A0A366M0R0</accession>
<proteinExistence type="inferred from homology"/>
<dbReference type="PANTHER" id="PTHR43782:SF3">
    <property type="entry name" value="ARGINASE"/>
    <property type="match status" value="1"/>
</dbReference>
<protein>
    <submittedName>
        <fullName evidence="5">Arginase family protein</fullName>
    </submittedName>
</protein>
<comment type="similarity">
    <text evidence="4">Belongs to the arginase family.</text>
</comment>
<evidence type="ECO:0000313" key="6">
    <source>
        <dbReference type="Proteomes" id="UP000253303"/>
    </source>
</evidence>
<dbReference type="PRINTS" id="PR00116">
    <property type="entry name" value="ARGINASE"/>
</dbReference>
<dbReference type="InterPro" id="IPR023696">
    <property type="entry name" value="Ureohydrolase_dom_sf"/>
</dbReference>
<evidence type="ECO:0000256" key="1">
    <source>
        <dbReference type="ARBA" id="ARBA00022723"/>
    </source>
</evidence>
<dbReference type="SUPFAM" id="SSF52768">
    <property type="entry name" value="Arginase/deacetylase"/>
    <property type="match status" value="1"/>
</dbReference>
<name>A0A366M0R0_9ACTN</name>
<evidence type="ECO:0000256" key="3">
    <source>
        <dbReference type="ARBA" id="ARBA00023211"/>
    </source>
</evidence>
<dbReference type="GO" id="GO:0004053">
    <property type="term" value="F:arginase activity"/>
    <property type="evidence" value="ECO:0007669"/>
    <property type="project" value="TreeGrafter"/>
</dbReference>
<organism evidence="5 6">
    <name type="scientific">Spongiactinospora rosea</name>
    <dbReference type="NCBI Taxonomy" id="2248750"/>
    <lineage>
        <taxon>Bacteria</taxon>
        <taxon>Bacillati</taxon>
        <taxon>Actinomycetota</taxon>
        <taxon>Actinomycetes</taxon>
        <taxon>Streptosporangiales</taxon>
        <taxon>Streptosporangiaceae</taxon>
        <taxon>Spongiactinospora</taxon>
    </lineage>
</organism>
<dbReference type="EMBL" id="QMEY01000005">
    <property type="protein sequence ID" value="RBQ19373.1"/>
    <property type="molecule type" value="Genomic_DNA"/>
</dbReference>
<dbReference type="Gene3D" id="3.40.800.10">
    <property type="entry name" value="Ureohydrolase domain"/>
    <property type="match status" value="1"/>
</dbReference>
<evidence type="ECO:0000313" key="5">
    <source>
        <dbReference type="EMBL" id="RBQ19373.1"/>
    </source>
</evidence>
<comment type="caution">
    <text evidence="5">The sequence shown here is derived from an EMBL/GenBank/DDBJ whole genome shotgun (WGS) entry which is preliminary data.</text>
</comment>
<keyword evidence="1" id="KW-0479">Metal-binding</keyword>
<dbReference type="GO" id="GO:0030145">
    <property type="term" value="F:manganese ion binding"/>
    <property type="evidence" value="ECO:0007669"/>
    <property type="project" value="TreeGrafter"/>
</dbReference>
<evidence type="ECO:0000256" key="2">
    <source>
        <dbReference type="ARBA" id="ARBA00022801"/>
    </source>
</evidence>
<dbReference type="Pfam" id="PF00491">
    <property type="entry name" value="Arginase"/>
    <property type="match status" value="1"/>
</dbReference>
<dbReference type="CDD" id="cd09999">
    <property type="entry name" value="Arginase-like_1"/>
    <property type="match status" value="1"/>
</dbReference>
<dbReference type="PANTHER" id="PTHR43782">
    <property type="entry name" value="ARGINASE"/>
    <property type="match status" value="1"/>
</dbReference>
<dbReference type="AlphaFoldDB" id="A0A366M0R0"/>
<keyword evidence="3" id="KW-0464">Manganese</keyword>
<gene>
    <name evidence="5" type="ORF">DP939_15740</name>
</gene>
<keyword evidence="6" id="KW-1185">Reference proteome</keyword>
<dbReference type="Proteomes" id="UP000253303">
    <property type="component" value="Unassembled WGS sequence"/>
</dbReference>
<dbReference type="PROSITE" id="PS51409">
    <property type="entry name" value="ARGINASE_2"/>
    <property type="match status" value="1"/>
</dbReference>
<dbReference type="GO" id="GO:0005737">
    <property type="term" value="C:cytoplasm"/>
    <property type="evidence" value="ECO:0007669"/>
    <property type="project" value="TreeGrafter"/>
</dbReference>
<dbReference type="InterPro" id="IPR006035">
    <property type="entry name" value="Ureohydrolase"/>
</dbReference>